<dbReference type="PANTHER" id="PTHR11388:SF99">
    <property type="entry name" value="SOLUTE CARRIER ORGANIC ANION TRANSPORTER FAMILY MEMBER 1C1"/>
    <property type="match status" value="1"/>
</dbReference>
<protein>
    <submittedName>
        <fullName evidence="2">Solute carrier organic anion transporter member 1C1</fullName>
    </submittedName>
</protein>
<name>A0ABV0W4P6_9TELE</name>
<proteinExistence type="predicted"/>
<sequence length="84" mass="9399">TITITPEDARWVGAWWLGYLIAGTVTLLSAVPFWFLPKSLPMPVDKHDSSCTPEQTRFIKGADSPTLDHKIRPEEPANLHIMAN</sequence>
<keyword evidence="1" id="KW-0472">Membrane</keyword>
<evidence type="ECO:0000313" key="3">
    <source>
        <dbReference type="Proteomes" id="UP001444071"/>
    </source>
</evidence>
<keyword evidence="1" id="KW-0812">Transmembrane</keyword>
<reference evidence="2 3" key="1">
    <citation type="submission" date="2021-06" db="EMBL/GenBank/DDBJ databases">
        <authorList>
            <person name="Palmer J.M."/>
        </authorList>
    </citation>
    <scope>NUCLEOTIDE SEQUENCE [LARGE SCALE GENOMIC DNA]</scope>
    <source>
        <strain evidence="2 3">XR_2019</strain>
        <tissue evidence="2">Muscle</tissue>
    </source>
</reference>
<dbReference type="InterPro" id="IPR004156">
    <property type="entry name" value="OATP"/>
</dbReference>
<dbReference type="PANTHER" id="PTHR11388">
    <property type="entry name" value="ORGANIC ANION TRANSPORTER"/>
    <property type="match status" value="1"/>
</dbReference>
<comment type="caution">
    <text evidence="2">The sequence shown here is derived from an EMBL/GenBank/DDBJ whole genome shotgun (WGS) entry which is preliminary data.</text>
</comment>
<feature type="non-terminal residue" evidence="2">
    <location>
        <position position="1"/>
    </location>
</feature>
<evidence type="ECO:0000256" key="1">
    <source>
        <dbReference type="SAM" id="Phobius"/>
    </source>
</evidence>
<keyword evidence="1" id="KW-1133">Transmembrane helix</keyword>
<dbReference type="EMBL" id="JAHRIM010022603">
    <property type="protein sequence ID" value="MEQ2263467.1"/>
    <property type="molecule type" value="Genomic_DNA"/>
</dbReference>
<dbReference type="Proteomes" id="UP001444071">
    <property type="component" value="Unassembled WGS sequence"/>
</dbReference>
<gene>
    <name evidence="2" type="primary">SLCO1C1_2</name>
    <name evidence="2" type="ORF">XENORESO_008096</name>
</gene>
<evidence type="ECO:0000313" key="2">
    <source>
        <dbReference type="EMBL" id="MEQ2263467.1"/>
    </source>
</evidence>
<dbReference type="Pfam" id="PF03137">
    <property type="entry name" value="OATP"/>
    <property type="match status" value="1"/>
</dbReference>
<feature type="non-terminal residue" evidence="2">
    <location>
        <position position="84"/>
    </location>
</feature>
<accession>A0ABV0W4P6</accession>
<organism evidence="2 3">
    <name type="scientific">Xenotaenia resolanae</name>
    <dbReference type="NCBI Taxonomy" id="208358"/>
    <lineage>
        <taxon>Eukaryota</taxon>
        <taxon>Metazoa</taxon>
        <taxon>Chordata</taxon>
        <taxon>Craniata</taxon>
        <taxon>Vertebrata</taxon>
        <taxon>Euteleostomi</taxon>
        <taxon>Actinopterygii</taxon>
        <taxon>Neopterygii</taxon>
        <taxon>Teleostei</taxon>
        <taxon>Neoteleostei</taxon>
        <taxon>Acanthomorphata</taxon>
        <taxon>Ovalentaria</taxon>
        <taxon>Atherinomorphae</taxon>
        <taxon>Cyprinodontiformes</taxon>
        <taxon>Goodeidae</taxon>
        <taxon>Xenotaenia</taxon>
    </lineage>
</organism>
<feature type="transmembrane region" description="Helical" evidence="1">
    <location>
        <begin position="16"/>
        <end position="36"/>
    </location>
</feature>
<keyword evidence="3" id="KW-1185">Reference proteome</keyword>